<sequence length="295" mass="33144">MKLSVLFSLYVIHFYIYIVSGYIINAPSTVTVGRKAYFNFIVQDPEVVDGDSRYFFHITPRETNGLASQINFNNPLYSSTRDKQLNGTVPFTVNSTGMYFIQAWEKKALQGQSDTINVTTSLPSQPDPKNPTLRIVIPVLLSVIIIICCIVIFILWRRLQAAVSHVASSTIDFRRSRMLQDQYSKEFMYERDMAYGSTVIAPSITVGPSDSISQVSGSIRRFKPALPGYQGRYGGVGRDRTQSWVESEVETEMEKGEVIGLDYSHSVPVVRYIPATPSPPSTLVDSRTGARRNRF</sequence>
<evidence type="ECO:0000313" key="2">
    <source>
        <dbReference type="EMBL" id="THU78291.1"/>
    </source>
</evidence>
<evidence type="ECO:0000256" key="1">
    <source>
        <dbReference type="SAM" id="Phobius"/>
    </source>
</evidence>
<keyword evidence="1" id="KW-1133">Transmembrane helix</keyword>
<dbReference type="EMBL" id="ML180222">
    <property type="protein sequence ID" value="THU78291.1"/>
    <property type="molecule type" value="Genomic_DNA"/>
</dbReference>
<keyword evidence="3" id="KW-1185">Reference proteome</keyword>
<organism evidence="2 3">
    <name type="scientific">Dendrothele bispora (strain CBS 962.96)</name>
    <dbReference type="NCBI Taxonomy" id="1314807"/>
    <lineage>
        <taxon>Eukaryota</taxon>
        <taxon>Fungi</taxon>
        <taxon>Dikarya</taxon>
        <taxon>Basidiomycota</taxon>
        <taxon>Agaricomycotina</taxon>
        <taxon>Agaricomycetes</taxon>
        <taxon>Agaricomycetidae</taxon>
        <taxon>Agaricales</taxon>
        <taxon>Agaricales incertae sedis</taxon>
        <taxon>Dendrothele</taxon>
    </lineage>
</organism>
<keyword evidence="1" id="KW-0812">Transmembrane</keyword>
<protein>
    <submittedName>
        <fullName evidence="2">Uncharacterized protein</fullName>
    </submittedName>
</protein>
<reference evidence="2 3" key="1">
    <citation type="journal article" date="2019" name="Nat. Ecol. Evol.">
        <title>Megaphylogeny resolves global patterns of mushroom evolution.</title>
        <authorList>
            <person name="Varga T."/>
            <person name="Krizsan K."/>
            <person name="Foldi C."/>
            <person name="Dima B."/>
            <person name="Sanchez-Garcia M."/>
            <person name="Sanchez-Ramirez S."/>
            <person name="Szollosi G.J."/>
            <person name="Szarkandi J.G."/>
            <person name="Papp V."/>
            <person name="Albert L."/>
            <person name="Andreopoulos W."/>
            <person name="Angelini C."/>
            <person name="Antonin V."/>
            <person name="Barry K.W."/>
            <person name="Bougher N.L."/>
            <person name="Buchanan P."/>
            <person name="Buyck B."/>
            <person name="Bense V."/>
            <person name="Catcheside P."/>
            <person name="Chovatia M."/>
            <person name="Cooper J."/>
            <person name="Damon W."/>
            <person name="Desjardin D."/>
            <person name="Finy P."/>
            <person name="Geml J."/>
            <person name="Haridas S."/>
            <person name="Hughes K."/>
            <person name="Justo A."/>
            <person name="Karasinski D."/>
            <person name="Kautmanova I."/>
            <person name="Kiss B."/>
            <person name="Kocsube S."/>
            <person name="Kotiranta H."/>
            <person name="LaButti K.M."/>
            <person name="Lechner B.E."/>
            <person name="Liimatainen K."/>
            <person name="Lipzen A."/>
            <person name="Lukacs Z."/>
            <person name="Mihaltcheva S."/>
            <person name="Morgado L.N."/>
            <person name="Niskanen T."/>
            <person name="Noordeloos M.E."/>
            <person name="Ohm R.A."/>
            <person name="Ortiz-Santana B."/>
            <person name="Ovrebo C."/>
            <person name="Racz N."/>
            <person name="Riley R."/>
            <person name="Savchenko A."/>
            <person name="Shiryaev A."/>
            <person name="Soop K."/>
            <person name="Spirin V."/>
            <person name="Szebenyi C."/>
            <person name="Tomsovsky M."/>
            <person name="Tulloss R.E."/>
            <person name="Uehling J."/>
            <person name="Grigoriev I.V."/>
            <person name="Vagvolgyi C."/>
            <person name="Papp T."/>
            <person name="Martin F.M."/>
            <person name="Miettinen O."/>
            <person name="Hibbett D.S."/>
            <person name="Nagy L.G."/>
        </authorList>
    </citation>
    <scope>NUCLEOTIDE SEQUENCE [LARGE SCALE GENOMIC DNA]</scope>
    <source>
        <strain evidence="2 3">CBS 962.96</strain>
    </source>
</reference>
<proteinExistence type="predicted"/>
<evidence type="ECO:0000313" key="3">
    <source>
        <dbReference type="Proteomes" id="UP000297245"/>
    </source>
</evidence>
<accession>A0A4S8KRP5</accession>
<feature type="transmembrane region" description="Helical" evidence="1">
    <location>
        <begin position="135"/>
        <end position="156"/>
    </location>
</feature>
<dbReference type="AlphaFoldDB" id="A0A4S8KRP5"/>
<gene>
    <name evidence="2" type="ORF">K435DRAFT_973584</name>
</gene>
<feature type="transmembrane region" description="Helical" evidence="1">
    <location>
        <begin position="7"/>
        <end position="24"/>
    </location>
</feature>
<dbReference type="Proteomes" id="UP000297245">
    <property type="component" value="Unassembled WGS sequence"/>
</dbReference>
<name>A0A4S8KRP5_DENBC</name>
<keyword evidence="1" id="KW-0472">Membrane</keyword>